<evidence type="ECO:0000313" key="14">
    <source>
        <dbReference type="Proteomes" id="UP000000305"/>
    </source>
</evidence>
<keyword evidence="8" id="KW-0675">Receptor</keyword>
<feature type="domain" description="G-protein coupled receptors family 1 profile" evidence="12">
    <location>
        <begin position="61"/>
        <end position="313"/>
    </location>
</feature>
<dbReference type="InterPro" id="IPR000276">
    <property type="entry name" value="GPCR_Rhodpsn"/>
</dbReference>
<dbReference type="InterPro" id="IPR017452">
    <property type="entry name" value="GPCR_Rhodpsn_7TM"/>
</dbReference>
<evidence type="ECO:0000256" key="9">
    <source>
        <dbReference type="ARBA" id="ARBA00023180"/>
    </source>
</evidence>
<evidence type="ECO:0000256" key="8">
    <source>
        <dbReference type="ARBA" id="ARBA00023170"/>
    </source>
</evidence>
<feature type="transmembrane region" description="Helical" evidence="11">
    <location>
        <begin position="155"/>
        <end position="176"/>
    </location>
</feature>
<evidence type="ECO:0000256" key="6">
    <source>
        <dbReference type="ARBA" id="ARBA00023040"/>
    </source>
</evidence>
<evidence type="ECO:0000256" key="7">
    <source>
        <dbReference type="ARBA" id="ARBA00023136"/>
    </source>
</evidence>
<feature type="transmembrane region" description="Helical" evidence="11">
    <location>
        <begin position="244"/>
        <end position="265"/>
    </location>
</feature>
<dbReference type="InParanoid" id="E9GSE9"/>
<evidence type="ECO:0000256" key="10">
    <source>
        <dbReference type="ARBA" id="ARBA00023224"/>
    </source>
</evidence>
<keyword evidence="5 11" id="KW-1133">Transmembrane helix</keyword>
<sequence length="336" mass="38502">MANHAEEDTLSPESASEKLVGVNNITTSSSWNQTGYESYPPSLDGIRQFIHLACIWIGSPLNVMVASVIIRQRRLRNPRNTFWLGVIFCNLLAFANAVIEYIAFEQLNVTACLIFRITAGIPYTLLLVNLLLATLDRWVALTYPLFHRETITVKLVLVVQICFCTVVILLSTLPYWTKMIPLMGCGVDPRVLEWTTIVFLSLTLLSIMAQVQIYCRARTCLRRDLTHHLFNHHQHRINRLELEATVTLVCGVMSLCLFSLPYSAISMGDWICRRYLHPFSPIPHHNWCSAVQFTLPYLRELFLIHSVYNPIMYMIRSREFTNALRSIITCPESPKA</sequence>
<dbReference type="Pfam" id="PF00001">
    <property type="entry name" value="7tm_1"/>
    <property type="match status" value="1"/>
</dbReference>
<accession>E9GSE9</accession>
<gene>
    <name evidence="13" type="ORF">DAPPUDRAFT_247441</name>
</gene>
<dbReference type="CDD" id="cd00637">
    <property type="entry name" value="7tm_classA_rhodopsin-like"/>
    <property type="match status" value="1"/>
</dbReference>
<comment type="similarity">
    <text evidence="2">Belongs to the G-protein coupled receptor 1 family.</text>
</comment>
<evidence type="ECO:0000256" key="11">
    <source>
        <dbReference type="SAM" id="Phobius"/>
    </source>
</evidence>
<evidence type="ECO:0000256" key="1">
    <source>
        <dbReference type="ARBA" id="ARBA00004651"/>
    </source>
</evidence>
<dbReference type="OrthoDB" id="6333985at2759"/>
<dbReference type="KEGG" id="dpx:DAPPUDRAFT_247441"/>
<feature type="transmembrane region" description="Helical" evidence="11">
    <location>
        <begin position="114"/>
        <end position="135"/>
    </location>
</feature>
<dbReference type="PANTHER" id="PTHR24246:SF27">
    <property type="entry name" value="ADENOSINE RECEPTOR, ISOFORM A"/>
    <property type="match status" value="1"/>
</dbReference>
<dbReference type="SUPFAM" id="SSF81321">
    <property type="entry name" value="Family A G protein-coupled receptor-like"/>
    <property type="match status" value="1"/>
</dbReference>
<dbReference type="Proteomes" id="UP000000305">
    <property type="component" value="Unassembled WGS sequence"/>
</dbReference>
<dbReference type="STRING" id="6669.E9GSE9"/>
<feature type="transmembrane region" description="Helical" evidence="11">
    <location>
        <begin position="196"/>
        <end position="215"/>
    </location>
</feature>
<organism evidence="13 14">
    <name type="scientific">Daphnia pulex</name>
    <name type="common">Water flea</name>
    <dbReference type="NCBI Taxonomy" id="6669"/>
    <lineage>
        <taxon>Eukaryota</taxon>
        <taxon>Metazoa</taxon>
        <taxon>Ecdysozoa</taxon>
        <taxon>Arthropoda</taxon>
        <taxon>Crustacea</taxon>
        <taxon>Branchiopoda</taxon>
        <taxon>Diplostraca</taxon>
        <taxon>Cladocera</taxon>
        <taxon>Anomopoda</taxon>
        <taxon>Daphniidae</taxon>
        <taxon>Daphnia</taxon>
    </lineage>
</organism>
<keyword evidence="6" id="KW-0297">G-protein coupled receptor</keyword>
<evidence type="ECO:0000256" key="2">
    <source>
        <dbReference type="ARBA" id="ARBA00010663"/>
    </source>
</evidence>
<dbReference type="EMBL" id="GL732562">
    <property type="protein sequence ID" value="EFX77413.1"/>
    <property type="molecule type" value="Genomic_DNA"/>
</dbReference>
<comment type="subcellular location">
    <subcellularLocation>
        <location evidence="1">Cell membrane</location>
        <topology evidence="1">Multi-pass membrane protein</topology>
    </subcellularLocation>
</comment>
<dbReference type="PROSITE" id="PS50262">
    <property type="entry name" value="G_PROTEIN_RECEP_F1_2"/>
    <property type="match status" value="1"/>
</dbReference>
<keyword evidence="14" id="KW-1185">Reference proteome</keyword>
<keyword evidence="10" id="KW-0807">Transducer</keyword>
<keyword evidence="4 11" id="KW-0812">Transmembrane</keyword>
<dbReference type="AlphaFoldDB" id="E9GSE9"/>
<proteinExistence type="inferred from homology"/>
<dbReference type="GO" id="GO:0001973">
    <property type="term" value="P:G protein-coupled adenosine receptor signaling pathway"/>
    <property type="evidence" value="ECO:0000318"/>
    <property type="project" value="GO_Central"/>
</dbReference>
<evidence type="ECO:0000256" key="4">
    <source>
        <dbReference type="ARBA" id="ARBA00022692"/>
    </source>
</evidence>
<name>E9GSE9_DAPPU</name>
<evidence type="ECO:0000256" key="3">
    <source>
        <dbReference type="ARBA" id="ARBA00022475"/>
    </source>
</evidence>
<reference evidence="13 14" key="1">
    <citation type="journal article" date="2011" name="Science">
        <title>The ecoresponsive genome of Daphnia pulex.</title>
        <authorList>
            <person name="Colbourne J.K."/>
            <person name="Pfrender M.E."/>
            <person name="Gilbert D."/>
            <person name="Thomas W.K."/>
            <person name="Tucker A."/>
            <person name="Oakley T.H."/>
            <person name="Tokishita S."/>
            <person name="Aerts A."/>
            <person name="Arnold G.J."/>
            <person name="Basu M.K."/>
            <person name="Bauer D.J."/>
            <person name="Caceres C.E."/>
            <person name="Carmel L."/>
            <person name="Casola C."/>
            <person name="Choi J.H."/>
            <person name="Detter J.C."/>
            <person name="Dong Q."/>
            <person name="Dusheyko S."/>
            <person name="Eads B.D."/>
            <person name="Frohlich T."/>
            <person name="Geiler-Samerotte K.A."/>
            <person name="Gerlach D."/>
            <person name="Hatcher P."/>
            <person name="Jogdeo S."/>
            <person name="Krijgsveld J."/>
            <person name="Kriventseva E.V."/>
            <person name="Kultz D."/>
            <person name="Laforsch C."/>
            <person name="Lindquist E."/>
            <person name="Lopez J."/>
            <person name="Manak J.R."/>
            <person name="Muller J."/>
            <person name="Pangilinan J."/>
            <person name="Patwardhan R.P."/>
            <person name="Pitluck S."/>
            <person name="Pritham E.J."/>
            <person name="Rechtsteiner A."/>
            <person name="Rho M."/>
            <person name="Rogozin I.B."/>
            <person name="Sakarya O."/>
            <person name="Salamov A."/>
            <person name="Schaack S."/>
            <person name="Shapiro H."/>
            <person name="Shiga Y."/>
            <person name="Skalitzky C."/>
            <person name="Smith Z."/>
            <person name="Souvorov A."/>
            <person name="Sung W."/>
            <person name="Tang Z."/>
            <person name="Tsuchiya D."/>
            <person name="Tu H."/>
            <person name="Vos H."/>
            <person name="Wang M."/>
            <person name="Wolf Y.I."/>
            <person name="Yamagata H."/>
            <person name="Yamada T."/>
            <person name="Ye Y."/>
            <person name="Shaw J.R."/>
            <person name="Andrews J."/>
            <person name="Crease T.J."/>
            <person name="Tang H."/>
            <person name="Lucas S.M."/>
            <person name="Robertson H.M."/>
            <person name="Bork P."/>
            <person name="Koonin E.V."/>
            <person name="Zdobnov E.M."/>
            <person name="Grigoriev I.V."/>
            <person name="Lynch M."/>
            <person name="Boore J.L."/>
        </authorList>
    </citation>
    <scope>NUCLEOTIDE SEQUENCE [LARGE SCALE GENOMIC DNA]</scope>
</reference>
<dbReference type="GO" id="GO:0001609">
    <property type="term" value="F:G protein-coupled adenosine receptor activity"/>
    <property type="evidence" value="ECO:0000318"/>
    <property type="project" value="GO_Central"/>
</dbReference>
<dbReference type="PANTHER" id="PTHR24246">
    <property type="entry name" value="OLFACTORY RECEPTOR AND ADENOSINE RECEPTOR"/>
    <property type="match status" value="1"/>
</dbReference>
<keyword evidence="9" id="KW-0325">Glycoprotein</keyword>
<evidence type="ECO:0000256" key="5">
    <source>
        <dbReference type="ARBA" id="ARBA00022989"/>
    </source>
</evidence>
<dbReference type="GO" id="GO:0005886">
    <property type="term" value="C:plasma membrane"/>
    <property type="evidence" value="ECO:0000318"/>
    <property type="project" value="GO_Central"/>
</dbReference>
<evidence type="ECO:0000259" key="12">
    <source>
        <dbReference type="PROSITE" id="PS50262"/>
    </source>
</evidence>
<feature type="transmembrane region" description="Helical" evidence="11">
    <location>
        <begin position="49"/>
        <end position="70"/>
    </location>
</feature>
<dbReference type="HOGENOM" id="CLU_055342_1_0_1"/>
<protein>
    <recommendedName>
        <fullName evidence="12">G-protein coupled receptors family 1 profile domain-containing protein</fullName>
    </recommendedName>
</protein>
<dbReference type="GO" id="GO:0007189">
    <property type="term" value="P:adenylate cyclase-activating G protein-coupled receptor signaling pathway"/>
    <property type="evidence" value="ECO:0000318"/>
    <property type="project" value="GO_Central"/>
</dbReference>
<keyword evidence="7 11" id="KW-0472">Membrane</keyword>
<evidence type="ECO:0000313" key="13">
    <source>
        <dbReference type="EMBL" id="EFX77413.1"/>
    </source>
</evidence>
<feature type="transmembrane region" description="Helical" evidence="11">
    <location>
        <begin position="82"/>
        <end position="102"/>
    </location>
</feature>
<keyword evidence="3" id="KW-1003">Cell membrane</keyword>
<dbReference type="Gene3D" id="1.20.1070.10">
    <property type="entry name" value="Rhodopsin 7-helix transmembrane proteins"/>
    <property type="match status" value="1"/>
</dbReference>